<evidence type="ECO:0000313" key="6">
    <source>
        <dbReference type="EMBL" id="ASD62487.1"/>
    </source>
</evidence>
<keyword evidence="4" id="KW-0998">Cell outer membrane</keyword>
<organism evidence="6 7">
    <name type="scientific">Bdellovibrio bacteriovorus</name>
    <dbReference type="NCBI Taxonomy" id="959"/>
    <lineage>
        <taxon>Bacteria</taxon>
        <taxon>Pseudomonadati</taxon>
        <taxon>Bdellovibrionota</taxon>
        <taxon>Bdellovibrionia</taxon>
        <taxon>Bdellovibrionales</taxon>
        <taxon>Pseudobdellovibrionaceae</taxon>
        <taxon>Bdellovibrio</taxon>
    </lineage>
</organism>
<evidence type="ECO:0000256" key="3">
    <source>
        <dbReference type="ARBA" id="ARBA00022729"/>
    </source>
</evidence>
<dbReference type="Gene3D" id="1.10.530.10">
    <property type="match status" value="1"/>
</dbReference>
<dbReference type="CDD" id="cd13403">
    <property type="entry name" value="MLTF-like"/>
    <property type="match status" value="1"/>
</dbReference>
<dbReference type="GO" id="GO:0008933">
    <property type="term" value="F:peptidoglycan lytic transglycosylase activity"/>
    <property type="evidence" value="ECO:0007669"/>
    <property type="project" value="InterPro"/>
</dbReference>
<name>A0A1Z3N531_BDEBC</name>
<dbReference type="InterPro" id="IPR008258">
    <property type="entry name" value="Transglycosylase_SLT_dom_1"/>
</dbReference>
<dbReference type="OrthoDB" id="5288042at2"/>
<dbReference type="SUPFAM" id="SSF53955">
    <property type="entry name" value="Lysozyme-like"/>
    <property type="match status" value="1"/>
</dbReference>
<dbReference type="Proteomes" id="UP000197003">
    <property type="component" value="Chromosome"/>
</dbReference>
<dbReference type="RefSeq" id="WP_088564125.1">
    <property type="nucleotide sequence ID" value="NZ_CP020946.1"/>
</dbReference>
<accession>A0A1Z3N531</accession>
<dbReference type="NCBIfam" id="NF008112">
    <property type="entry name" value="PRK10859.1"/>
    <property type="match status" value="1"/>
</dbReference>
<keyword evidence="3" id="KW-0732">Signal</keyword>
<dbReference type="SUPFAM" id="SSF53850">
    <property type="entry name" value="Periplasmic binding protein-like II"/>
    <property type="match status" value="1"/>
</dbReference>
<dbReference type="GO" id="GO:0009279">
    <property type="term" value="C:cell outer membrane"/>
    <property type="evidence" value="ECO:0007669"/>
    <property type="project" value="UniProtKB-SubCell"/>
</dbReference>
<evidence type="ECO:0000313" key="7">
    <source>
        <dbReference type="Proteomes" id="UP000197003"/>
    </source>
</evidence>
<dbReference type="InterPro" id="IPR000189">
    <property type="entry name" value="Transglyc_AS"/>
</dbReference>
<keyword evidence="4" id="KW-0472">Membrane</keyword>
<dbReference type="Gene3D" id="3.40.190.10">
    <property type="entry name" value="Periplasmic binding protein-like II"/>
    <property type="match status" value="2"/>
</dbReference>
<dbReference type="InterPro" id="IPR001638">
    <property type="entry name" value="Solute-binding_3/MltF_N"/>
</dbReference>
<dbReference type="PROSITE" id="PS00922">
    <property type="entry name" value="TRANSGLYCOSYLASE"/>
    <property type="match status" value="1"/>
</dbReference>
<evidence type="ECO:0000256" key="4">
    <source>
        <dbReference type="ARBA" id="ARBA00023237"/>
    </source>
</evidence>
<comment type="subcellular location">
    <subcellularLocation>
        <location evidence="1">Cell outer membrane</location>
        <topology evidence="1">Peripheral membrane protein</topology>
    </subcellularLocation>
</comment>
<proteinExistence type="inferred from homology"/>
<dbReference type="SMART" id="SM00062">
    <property type="entry name" value="PBPb"/>
    <property type="match status" value="1"/>
</dbReference>
<evidence type="ECO:0000256" key="1">
    <source>
        <dbReference type="ARBA" id="ARBA00004339"/>
    </source>
</evidence>
<dbReference type="GO" id="GO:0009253">
    <property type="term" value="P:peptidoglycan catabolic process"/>
    <property type="evidence" value="ECO:0007669"/>
    <property type="project" value="TreeGrafter"/>
</dbReference>
<dbReference type="EMBL" id="CP020946">
    <property type="protein sequence ID" value="ASD62487.1"/>
    <property type="molecule type" value="Genomic_DNA"/>
</dbReference>
<dbReference type="InterPro" id="IPR023346">
    <property type="entry name" value="Lysozyme-like_dom_sf"/>
</dbReference>
<dbReference type="AlphaFoldDB" id="A0A1Z3N531"/>
<dbReference type="PANTHER" id="PTHR35936:SF32">
    <property type="entry name" value="MEMBRANE-BOUND LYTIC MUREIN TRANSGLYCOSYLASE F"/>
    <property type="match status" value="1"/>
</dbReference>
<evidence type="ECO:0000259" key="5">
    <source>
        <dbReference type="SMART" id="SM00062"/>
    </source>
</evidence>
<gene>
    <name evidence="6" type="ORF">B9G79_02355</name>
</gene>
<dbReference type="PANTHER" id="PTHR35936">
    <property type="entry name" value="MEMBRANE-BOUND LYTIC MUREIN TRANSGLYCOSYLASE F"/>
    <property type="match status" value="1"/>
</dbReference>
<reference evidence="6 7" key="1">
    <citation type="submission" date="2017-04" db="EMBL/GenBank/DDBJ databases">
        <title>Whole genome sequence of Bdellovibrio bacteriovorus strain SSB218315.</title>
        <authorList>
            <person name="Oyedara O."/>
            <person name="Rodriguez-Perez M.A."/>
        </authorList>
    </citation>
    <scope>NUCLEOTIDE SEQUENCE [LARGE SCALE GENOMIC DNA]</scope>
    <source>
        <strain evidence="6 7">SSB218315</strain>
    </source>
</reference>
<feature type="domain" description="Solute-binding protein family 3/N-terminal" evidence="5">
    <location>
        <begin position="64"/>
        <end position="286"/>
    </location>
</feature>
<comment type="similarity">
    <text evidence="2">Belongs to the transglycosylase Slt family.</text>
</comment>
<sequence>MLALAARQRIALPHAMGTILRLRQKIARAFLIGGLGFTTVAMNGCDAMIMDEQESLAQVQSKGEIVVLTTQSPLIYSQPKRGGAFGIDHDLLENFATRYNLKLRYVVLPDEDSVLRALSKGEGDIAAARLRTPHNMTGFLTGPAYEETYLSLYCHKKAQIQNIQDLNGKNISLLQKDNYLGLSQRLTQLSPQVKVEIQENIKTQDLIASLAQRKNDCVIAENFSGDFYARYHTSIEKVADLTAPYSLSWQLSPDNSSLLHLMQHWYQQASREDEIMRILDRYKTYLTQLDKRDIAQFFKKIRTTLPTYKDAFRDAGREHNLPWQLIASVAYQESHWNPEARSFTGVRGLMQLTTDTALHVGIEDRTDPLQSIWGGSKYLRSLMDRVPSHLNYKDRLALALAAYNVGWAHLKDAQKLAEKMGRNPYSWRHMREVLPLLADPEYAAEFEYGPARGYETVDFVERVKSFYNLMNSAG</sequence>
<dbReference type="Pfam" id="PF01464">
    <property type="entry name" value="SLT"/>
    <property type="match status" value="1"/>
</dbReference>
<protein>
    <submittedName>
        <fullName evidence="6">Lytic transglycosylase F</fullName>
    </submittedName>
</protein>
<evidence type="ECO:0000256" key="2">
    <source>
        <dbReference type="ARBA" id="ARBA00007734"/>
    </source>
</evidence>
<dbReference type="Pfam" id="PF00497">
    <property type="entry name" value="SBP_bac_3"/>
    <property type="match status" value="1"/>
</dbReference>